<sequence>MCSTLELLDRGPITYESAANKEANILNQLPHVAATKALYRSLWNQRDVIAALAKHHLRLGHRDECVALPPCEWIRGRFNVCIPVKYTHVEQRPFYVRLARRFQRHLYKLLEYPRLSLYTANPTSLRLPTAYMFIEHIGPEVGQMLSNTWGSAQNDDDRRQRLFRGMARIMLSLARVPHLQIGSFRFDPDGSVVLGNRPLTCSVIILENDGARRTMQPSHTYRSTEAFVADMLTLHDDYFLAKPNAILDDTDYWNVTCLVDLEWICALPAEMLAVPYWITRRGIDEIEGDYLDEFDKARQEFLHILVQEERSTSAEHGLSLSKMTQEMWDSKGVWFWFCIESMNASLCVMAQHICPRFSMHPSSDVETTMSSFWSQGSAQIVEKKRADLEAYEKELRQLFGKALCE</sequence>
<keyword evidence="1" id="KW-0418">Kinase</keyword>
<dbReference type="HOGENOM" id="CLU_025005_3_2_1"/>
<dbReference type="eggNOG" id="ENOG502SII6">
    <property type="taxonomic scope" value="Eukaryota"/>
</dbReference>
<evidence type="ECO:0000313" key="1">
    <source>
        <dbReference type="EMBL" id="EQK98203.1"/>
    </source>
</evidence>
<dbReference type="PANTHER" id="PTHR21310">
    <property type="entry name" value="AMINOGLYCOSIDE PHOSPHOTRANSFERASE-RELATED-RELATED"/>
    <property type="match status" value="1"/>
</dbReference>
<proteinExistence type="predicted"/>
<reference evidence="1 2" key="1">
    <citation type="journal article" date="2013" name="Chin. Sci. Bull.">
        <title>Genome survey uncovers the secrets of sex and lifestyle in caterpillar fungus.</title>
        <authorList>
            <person name="Hu X."/>
            <person name="Zhang Y."/>
            <person name="Xiao G."/>
            <person name="Zheng P."/>
            <person name="Xia Y."/>
            <person name="Zhang X."/>
            <person name="St Leger R.J."/>
            <person name="Liu X."/>
            <person name="Wang C."/>
        </authorList>
    </citation>
    <scope>NUCLEOTIDE SEQUENCE [LARGE SCALE GENOMIC DNA]</scope>
    <source>
        <strain evidence="2">Co18 / CGMCC 3.14243</strain>
        <tissue evidence="1">Fruit-body</tissue>
    </source>
</reference>
<name>T5A6J9_OPHSC</name>
<dbReference type="Proteomes" id="UP000019374">
    <property type="component" value="Unassembled WGS sequence"/>
</dbReference>
<accession>T5A6J9</accession>
<dbReference type="AlphaFoldDB" id="T5A6J9"/>
<dbReference type="GO" id="GO:0016301">
    <property type="term" value="F:kinase activity"/>
    <property type="evidence" value="ECO:0007669"/>
    <property type="project" value="UniProtKB-KW"/>
</dbReference>
<dbReference type="PANTHER" id="PTHR21310:SF37">
    <property type="entry name" value="AMINOGLYCOSIDE PHOSPHOTRANSFERASE DOMAIN-CONTAINING PROTEIN"/>
    <property type="match status" value="1"/>
</dbReference>
<gene>
    <name evidence="1" type="ORF">OCS_06084</name>
</gene>
<keyword evidence="1" id="KW-0808">Transferase</keyword>
<dbReference type="EMBL" id="KE655282">
    <property type="protein sequence ID" value="EQK98203.1"/>
    <property type="molecule type" value="Genomic_DNA"/>
</dbReference>
<dbReference type="OrthoDB" id="3645574at2759"/>
<protein>
    <submittedName>
        <fullName evidence="1">Protein kinase-like domain protein</fullName>
    </submittedName>
</protein>
<evidence type="ECO:0000313" key="2">
    <source>
        <dbReference type="Proteomes" id="UP000019374"/>
    </source>
</evidence>
<dbReference type="InterPro" id="IPR051678">
    <property type="entry name" value="AGP_Transferase"/>
</dbReference>
<organism evidence="1 2">
    <name type="scientific">Ophiocordyceps sinensis (strain Co18 / CGMCC 3.14243)</name>
    <name type="common">Yarsagumba caterpillar fungus</name>
    <name type="synonym">Hirsutella sinensis</name>
    <dbReference type="NCBI Taxonomy" id="911162"/>
    <lineage>
        <taxon>Eukaryota</taxon>
        <taxon>Fungi</taxon>
        <taxon>Dikarya</taxon>
        <taxon>Ascomycota</taxon>
        <taxon>Pezizomycotina</taxon>
        <taxon>Sordariomycetes</taxon>
        <taxon>Hypocreomycetidae</taxon>
        <taxon>Hypocreales</taxon>
        <taxon>Ophiocordycipitaceae</taxon>
        <taxon>Ophiocordyceps</taxon>
    </lineage>
</organism>